<name>A0A133PAR8_LACGS</name>
<organism evidence="2 7">
    <name type="scientific">Lactobacillus gasseri</name>
    <dbReference type="NCBI Taxonomy" id="1596"/>
    <lineage>
        <taxon>Bacteria</taxon>
        <taxon>Bacillati</taxon>
        <taxon>Bacillota</taxon>
        <taxon>Bacilli</taxon>
        <taxon>Lactobacillales</taxon>
        <taxon>Lactobacillaceae</taxon>
        <taxon>Lactobacillus</taxon>
    </lineage>
</organism>
<dbReference type="Pfam" id="PF08866">
    <property type="entry name" value="DUF1831"/>
    <property type="match status" value="1"/>
</dbReference>
<evidence type="ECO:0000313" key="7">
    <source>
        <dbReference type="Proteomes" id="UP000460112"/>
    </source>
</evidence>
<dbReference type="eggNOG" id="ENOG5032U9W">
    <property type="taxonomic scope" value="Bacteria"/>
</dbReference>
<reference evidence="4 6" key="2">
    <citation type="submission" date="2019-04" db="EMBL/GenBank/DDBJ databases">
        <title>Lactobacillus gasseri 7171 assembly.</title>
        <authorList>
            <person name="Joris B.R."/>
            <person name="Giguere D."/>
        </authorList>
    </citation>
    <scope>NUCLEOTIDE SEQUENCE [LARGE SCALE GENOMIC DNA]</scope>
    <source>
        <strain evidence="4 6">7171</strain>
    </source>
</reference>
<dbReference type="InterPro" id="IPR014965">
    <property type="entry name" value="Amino_acid_metab_prot_put"/>
</dbReference>
<evidence type="ECO:0000313" key="3">
    <source>
        <dbReference type="EMBL" id="QTD66809.1"/>
    </source>
</evidence>
<protein>
    <submittedName>
        <fullName evidence="1">Cysteine desulfurase</fullName>
    </submittedName>
    <submittedName>
        <fullName evidence="2">DUF1831 domain-containing protein</fullName>
    </submittedName>
</protein>
<dbReference type="EMBL" id="SRMD01000048">
    <property type="protein sequence ID" value="TQW15888.1"/>
    <property type="molecule type" value="Genomic_DNA"/>
</dbReference>
<dbReference type="Proteomes" id="UP000460112">
    <property type="component" value="Unassembled WGS sequence"/>
</dbReference>
<dbReference type="AlphaFoldDB" id="A0A133PAR8"/>
<gene>
    <name evidence="2" type="ORF">F8244_01855</name>
    <name evidence="4" type="ORF">FIPPAONL_00414</name>
    <name evidence="3" type="ORF">J3E67_001179</name>
    <name evidence="1" type="ORF">LJCM1025_06730</name>
</gene>
<evidence type="ECO:0000313" key="5">
    <source>
        <dbReference type="Proteomes" id="UP000250668"/>
    </source>
</evidence>
<dbReference type="Gene3D" id="3.30.1820.10">
    <property type="entry name" value="Lp2179-like"/>
    <property type="match status" value="1"/>
</dbReference>
<dbReference type="EMBL" id="BEXJ01000001">
    <property type="protein sequence ID" value="GBA95870.1"/>
    <property type="molecule type" value="Genomic_DNA"/>
</dbReference>
<dbReference type="SUPFAM" id="SSF160800">
    <property type="entry name" value="Lp2179-like"/>
    <property type="match status" value="1"/>
</dbReference>
<reference evidence="1 5" key="1">
    <citation type="journal article" date="2018" name="Int. J. Syst. Evol. Microbiol.">
        <title>Lactobacillus paragasseri sp. nov., a sister taxon of Lactobacillus gasseri, based on whole-genome sequence analyses.</title>
        <authorList>
            <person name="Tanizawa Y."/>
            <person name="Tada I."/>
            <person name="Kobayashi H."/>
            <person name="Endo A."/>
            <person name="Maeno S."/>
            <person name="Toyoda A."/>
            <person name="Arita M."/>
            <person name="Nakamura Y."/>
            <person name="Sakamoto M."/>
            <person name="Ohkuma M."/>
            <person name="Tohno M."/>
        </authorList>
    </citation>
    <scope>NUCLEOTIDE SEQUENCE [LARGE SCALE GENOMIC DNA]</scope>
    <source>
        <strain evidence="1 5">JCM 1025</strain>
    </source>
</reference>
<dbReference type="Proteomes" id="UP000316012">
    <property type="component" value="Unassembled WGS sequence"/>
</dbReference>
<evidence type="ECO:0000313" key="2">
    <source>
        <dbReference type="EMBL" id="KAB1951266.1"/>
    </source>
</evidence>
<accession>A0A133PAR8</accession>
<dbReference type="STRING" id="324831.LGAS_1190"/>
<evidence type="ECO:0000313" key="6">
    <source>
        <dbReference type="Proteomes" id="UP000316012"/>
    </source>
</evidence>
<dbReference type="Proteomes" id="UP000663932">
    <property type="component" value="Chromosome"/>
</dbReference>
<proteinExistence type="predicted"/>
<dbReference type="InterPro" id="IPR035942">
    <property type="entry name" value="Lp2179-like_sf"/>
</dbReference>
<evidence type="ECO:0000313" key="4">
    <source>
        <dbReference type="EMBL" id="TQW15888.1"/>
    </source>
</evidence>
<dbReference type="RefSeq" id="WP_003647115.1">
    <property type="nucleotide sequence ID" value="NZ_BEXJ01000001.1"/>
</dbReference>
<dbReference type="EMBL" id="WBOA01000001">
    <property type="protein sequence ID" value="KAB1951266.1"/>
    <property type="molecule type" value="Genomic_DNA"/>
</dbReference>
<evidence type="ECO:0000313" key="1">
    <source>
        <dbReference type="EMBL" id="GBA95870.1"/>
    </source>
</evidence>
<dbReference type="OrthoDB" id="2166222at2"/>
<dbReference type="OMA" id="PYNATCQ"/>
<dbReference type="GeneID" id="29638830"/>
<dbReference type="EMBL" id="CP071801">
    <property type="protein sequence ID" value="QTD66809.1"/>
    <property type="molecule type" value="Genomic_DNA"/>
</dbReference>
<dbReference type="Proteomes" id="UP000250668">
    <property type="component" value="Unassembled WGS sequence"/>
</dbReference>
<reference evidence="3" key="4">
    <citation type="submission" date="2021-03" db="EMBL/GenBank/DDBJ databases">
        <title>Whole genome sequence of Lactobacillus gasseri HL75.</title>
        <authorList>
            <person name="Kim J.-M."/>
            <person name="Chung S.H."/>
            <person name="Kim J.-S."/>
        </authorList>
    </citation>
    <scope>NUCLEOTIDE SEQUENCE</scope>
    <source>
        <strain evidence="3">HL75</strain>
    </source>
</reference>
<keyword evidence="6" id="KW-1185">Reference proteome</keyword>
<reference evidence="2 7" key="3">
    <citation type="submission" date="2019-09" db="EMBL/GenBank/DDBJ databases">
        <title>Investigation of probiotic properties of different lactic acid bacteria.</title>
        <authorList>
            <person name="Jaomanjaka F."/>
            <person name="Blanc P."/>
        </authorList>
    </citation>
    <scope>NUCLEOTIDE SEQUENCE [LARGE SCALE GENOMIC DNA]</scope>
    <source>
        <strain evidence="2 7">BIO6369</strain>
    </source>
</reference>
<sequence>MANTVIINGDNRKFTISPEIKRYALIDAGFTKTKRGNFMYKHPLYNESPYNATCQLKLTINEDLDHLTMVVTDTNGLQKVNIFKNKQLAPMVELLDFILKDLEDRQIIAPC</sequence>